<dbReference type="AlphaFoldDB" id="A0AAV1YF03"/>
<evidence type="ECO:0000313" key="8">
    <source>
        <dbReference type="EMBL" id="CAL0331589.1"/>
    </source>
</evidence>
<comment type="similarity">
    <text evidence="6">Belongs to the protein kinase superfamily.</text>
</comment>
<dbReference type="PROSITE" id="PS00108">
    <property type="entry name" value="PROTEIN_KINASE_ST"/>
    <property type="match status" value="1"/>
</dbReference>
<evidence type="ECO:0000256" key="2">
    <source>
        <dbReference type="ARBA" id="ARBA00022741"/>
    </source>
</evidence>
<proteinExistence type="inferred from homology"/>
<dbReference type="GO" id="GO:0005524">
    <property type="term" value="F:ATP binding"/>
    <property type="evidence" value="ECO:0007669"/>
    <property type="project" value="UniProtKB-UniRule"/>
</dbReference>
<sequence length="366" mass="41527">MMTLVIRERRHQQALRLSLPPPSTPSSDNLCHQIHVPALLPSPSSHENSSPGIRNLSDLKKVAVIGHGNGGTVYKVHHMKNHSFYALKVLRFNENGIGIRQPSMILEAEILKRVDSPFIVKCHAVFDNGNCTETDNGDDLSFVMEYMEGGSLHDVLRENYRLPEEAISLLAKRVLEGLNYLHGMHIVHRDIKPSNLLVNDKGELKIADFGVSHIVEGRIDATELNAGTCAYMSPERVDPERWGGENVDEFAGDVWSMGVVMLECFLGYFPLIGPGQKPDWATLMCAICFVEKLEMPEKASTEFQNFVRRCVEKDWRKRATVKELLHHPFVNRKCSCISKGLENNECNFELDFGRRRKYFFLHLART</sequence>
<keyword evidence="2 5" id="KW-0547">Nucleotide-binding</keyword>
<dbReference type="SMART" id="SM00220">
    <property type="entry name" value="S_TKc"/>
    <property type="match status" value="1"/>
</dbReference>
<reference evidence="8 9" key="1">
    <citation type="submission" date="2024-03" db="EMBL/GenBank/DDBJ databases">
        <authorList>
            <person name="Martinez-Hernandez J."/>
        </authorList>
    </citation>
    <scope>NUCLEOTIDE SEQUENCE [LARGE SCALE GENOMIC DNA]</scope>
</reference>
<name>A0AAV1YF03_LUPLU</name>
<dbReference type="Gene3D" id="1.10.510.10">
    <property type="entry name" value="Transferase(Phosphotransferase) domain 1"/>
    <property type="match status" value="1"/>
</dbReference>
<gene>
    <name evidence="8" type="ORF">LLUT_LOCUS32649</name>
</gene>
<dbReference type="GO" id="GO:0004674">
    <property type="term" value="F:protein serine/threonine kinase activity"/>
    <property type="evidence" value="ECO:0007669"/>
    <property type="project" value="UniProtKB-KW"/>
</dbReference>
<keyword evidence="9" id="KW-1185">Reference proteome</keyword>
<evidence type="ECO:0000256" key="6">
    <source>
        <dbReference type="RuleBase" id="RU000304"/>
    </source>
</evidence>
<keyword evidence="3" id="KW-0418">Kinase</keyword>
<dbReference type="GO" id="GO:0005737">
    <property type="term" value="C:cytoplasm"/>
    <property type="evidence" value="ECO:0007669"/>
    <property type="project" value="TreeGrafter"/>
</dbReference>
<dbReference type="SUPFAM" id="SSF56112">
    <property type="entry name" value="Protein kinase-like (PK-like)"/>
    <property type="match status" value="1"/>
</dbReference>
<keyword evidence="4 5" id="KW-0067">ATP-binding</keyword>
<keyword evidence="1" id="KW-0808">Transferase</keyword>
<dbReference type="InterPro" id="IPR008271">
    <property type="entry name" value="Ser/Thr_kinase_AS"/>
</dbReference>
<feature type="domain" description="Protein kinase" evidence="7">
    <location>
        <begin position="59"/>
        <end position="330"/>
    </location>
</feature>
<evidence type="ECO:0000256" key="4">
    <source>
        <dbReference type="ARBA" id="ARBA00022840"/>
    </source>
</evidence>
<accession>A0AAV1YF03</accession>
<feature type="binding site" evidence="5">
    <location>
        <position position="88"/>
    </location>
    <ligand>
        <name>ATP</name>
        <dbReference type="ChEBI" id="CHEBI:30616"/>
    </ligand>
</feature>
<dbReference type="PANTHER" id="PTHR24361:SF747">
    <property type="entry name" value="MITOGEN-ACTIVATED PROTEIN KINASE KINASE 10"/>
    <property type="match status" value="1"/>
</dbReference>
<evidence type="ECO:0000256" key="1">
    <source>
        <dbReference type="ARBA" id="ARBA00022679"/>
    </source>
</evidence>
<dbReference type="PANTHER" id="PTHR24361">
    <property type="entry name" value="MITOGEN-ACTIVATED KINASE KINASE KINASE"/>
    <property type="match status" value="1"/>
</dbReference>
<dbReference type="Proteomes" id="UP001497480">
    <property type="component" value="Unassembled WGS sequence"/>
</dbReference>
<organism evidence="8 9">
    <name type="scientific">Lupinus luteus</name>
    <name type="common">European yellow lupine</name>
    <dbReference type="NCBI Taxonomy" id="3873"/>
    <lineage>
        <taxon>Eukaryota</taxon>
        <taxon>Viridiplantae</taxon>
        <taxon>Streptophyta</taxon>
        <taxon>Embryophyta</taxon>
        <taxon>Tracheophyta</taxon>
        <taxon>Spermatophyta</taxon>
        <taxon>Magnoliopsida</taxon>
        <taxon>eudicotyledons</taxon>
        <taxon>Gunneridae</taxon>
        <taxon>Pentapetalae</taxon>
        <taxon>rosids</taxon>
        <taxon>fabids</taxon>
        <taxon>Fabales</taxon>
        <taxon>Fabaceae</taxon>
        <taxon>Papilionoideae</taxon>
        <taxon>50 kb inversion clade</taxon>
        <taxon>genistoids sensu lato</taxon>
        <taxon>core genistoids</taxon>
        <taxon>Genisteae</taxon>
        <taxon>Lupinus</taxon>
    </lineage>
</organism>
<evidence type="ECO:0000259" key="7">
    <source>
        <dbReference type="PROSITE" id="PS50011"/>
    </source>
</evidence>
<comment type="caution">
    <text evidence="8">The sequence shown here is derived from an EMBL/GenBank/DDBJ whole genome shotgun (WGS) entry which is preliminary data.</text>
</comment>
<dbReference type="CDD" id="cd06623">
    <property type="entry name" value="PKc_MAPKK_plant_like"/>
    <property type="match status" value="1"/>
</dbReference>
<evidence type="ECO:0000313" key="9">
    <source>
        <dbReference type="Proteomes" id="UP001497480"/>
    </source>
</evidence>
<evidence type="ECO:0000256" key="5">
    <source>
        <dbReference type="PROSITE-ProRule" id="PRU10141"/>
    </source>
</evidence>
<keyword evidence="6" id="KW-0723">Serine/threonine-protein kinase</keyword>
<dbReference type="PROSITE" id="PS50011">
    <property type="entry name" value="PROTEIN_KINASE_DOM"/>
    <property type="match status" value="1"/>
</dbReference>
<evidence type="ECO:0000256" key="3">
    <source>
        <dbReference type="ARBA" id="ARBA00022777"/>
    </source>
</evidence>
<dbReference type="Pfam" id="PF00069">
    <property type="entry name" value="Pkinase"/>
    <property type="match status" value="1"/>
</dbReference>
<dbReference type="InterPro" id="IPR000719">
    <property type="entry name" value="Prot_kinase_dom"/>
</dbReference>
<dbReference type="InterPro" id="IPR053235">
    <property type="entry name" value="Ser_Thr_kinase"/>
</dbReference>
<dbReference type="InterPro" id="IPR011009">
    <property type="entry name" value="Kinase-like_dom_sf"/>
</dbReference>
<protein>
    <recommendedName>
        <fullName evidence="7">Protein kinase domain-containing protein</fullName>
    </recommendedName>
</protein>
<dbReference type="EMBL" id="CAXHTB010000023">
    <property type="protein sequence ID" value="CAL0331589.1"/>
    <property type="molecule type" value="Genomic_DNA"/>
</dbReference>
<dbReference type="PROSITE" id="PS00107">
    <property type="entry name" value="PROTEIN_KINASE_ATP"/>
    <property type="match status" value="1"/>
</dbReference>
<dbReference type="InterPro" id="IPR017441">
    <property type="entry name" value="Protein_kinase_ATP_BS"/>
</dbReference>